<dbReference type="SUPFAM" id="SSF53756">
    <property type="entry name" value="UDP-Glycosyltransferase/glycogen phosphorylase"/>
    <property type="match status" value="1"/>
</dbReference>
<dbReference type="Gene3D" id="3.40.50.2000">
    <property type="entry name" value="Glycogen Phosphorylase B"/>
    <property type="match status" value="2"/>
</dbReference>
<dbReference type="Proteomes" id="UP000831532">
    <property type="component" value="Chromosome"/>
</dbReference>
<accession>A0ABY3ZZC5</accession>
<proteinExistence type="predicted"/>
<feature type="domain" description="Glycosyltransferase subfamily 4-like N-terminal" evidence="1">
    <location>
        <begin position="49"/>
        <end position="202"/>
    </location>
</feature>
<dbReference type="Pfam" id="PF13692">
    <property type="entry name" value="Glyco_trans_1_4"/>
    <property type="match status" value="1"/>
</dbReference>
<name>A0ABY3ZZC5_9BURK</name>
<organism evidence="2 3">
    <name type="scientific">Massilia violaceinigra</name>
    <dbReference type="NCBI Taxonomy" id="2045208"/>
    <lineage>
        <taxon>Bacteria</taxon>
        <taxon>Pseudomonadati</taxon>
        <taxon>Pseudomonadota</taxon>
        <taxon>Betaproteobacteria</taxon>
        <taxon>Burkholderiales</taxon>
        <taxon>Oxalobacteraceae</taxon>
        <taxon>Telluria group</taxon>
        <taxon>Massilia</taxon>
    </lineage>
</organism>
<dbReference type="PANTHER" id="PTHR12526">
    <property type="entry name" value="GLYCOSYLTRANSFERASE"/>
    <property type="match status" value="1"/>
</dbReference>
<gene>
    <name evidence="2" type="ORF">INH39_20345</name>
</gene>
<dbReference type="Pfam" id="PF13579">
    <property type="entry name" value="Glyco_trans_4_4"/>
    <property type="match status" value="1"/>
</dbReference>
<dbReference type="CDD" id="cd03801">
    <property type="entry name" value="GT4_PimA-like"/>
    <property type="match status" value="1"/>
</dbReference>
<reference evidence="2 3" key="1">
    <citation type="submission" date="2020-10" db="EMBL/GenBank/DDBJ databases">
        <title>Genome analysis of Massilia species.</title>
        <authorList>
            <person name="Jung D.-H."/>
        </authorList>
    </citation>
    <scope>NUCLEOTIDE SEQUENCE [LARGE SCALE GENOMIC DNA]</scope>
    <source>
        <strain evidence="3">sipir</strain>
    </source>
</reference>
<protein>
    <submittedName>
        <fullName evidence="2">Glycosyltransferase family 4 protein</fullName>
    </submittedName>
</protein>
<keyword evidence="3" id="KW-1185">Reference proteome</keyword>
<evidence type="ECO:0000313" key="3">
    <source>
        <dbReference type="Proteomes" id="UP000831532"/>
    </source>
</evidence>
<sequence>MRNSMQPDAVAANAAQRDAGKRNSARICMLNYNAWGVIADLDGKNVHIGGEEVQHALMSRYLARSGHQVTSLVGDFGQQAVEQVGGVTVRKTFALDAGVPGLRFFAPRLTATWAGLKAAAADVYYVSCAGASVGIVAAFCQRHGRRLVFRIASDADCAPDTLMLTNARDRALYHYGLRRADAILAQTDKQAALLLKNYGLHAEVAGMFSDLPETVLAPAERATDLLWLANMRSMKRPEWFIDMVRALPELACEMAGGANPAELDLYARTEEGSRALPNLRFHGQVKFGTTRSLFARARIFVNTSSFEGFPNTYLQAWANGVPVVATFDPDGIIARLGLGVAVSDVAGAVAAARALLADPAGLAACSARCRAYAITRLAPETVSAPYLSALLA</sequence>
<evidence type="ECO:0000313" key="2">
    <source>
        <dbReference type="EMBL" id="UOD27829.1"/>
    </source>
</evidence>
<dbReference type="RefSeq" id="WP_243489042.1">
    <property type="nucleotide sequence ID" value="NZ_CP063361.1"/>
</dbReference>
<evidence type="ECO:0000259" key="1">
    <source>
        <dbReference type="Pfam" id="PF13579"/>
    </source>
</evidence>
<dbReference type="InterPro" id="IPR028098">
    <property type="entry name" value="Glyco_trans_4-like_N"/>
</dbReference>
<dbReference type="EMBL" id="CP063361">
    <property type="protein sequence ID" value="UOD27829.1"/>
    <property type="molecule type" value="Genomic_DNA"/>
</dbReference>